<dbReference type="Gene3D" id="3.40.250.10">
    <property type="entry name" value="Rhodanese-like domain"/>
    <property type="match status" value="1"/>
</dbReference>
<dbReference type="Gene3D" id="3.60.15.10">
    <property type="entry name" value="Ribonuclease Z/Hydroxyacylglutathione hydrolase-like"/>
    <property type="match status" value="1"/>
</dbReference>
<dbReference type="PANTHER" id="PTHR43084">
    <property type="entry name" value="PERSULFIDE DIOXYGENASE ETHE1"/>
    <property type="match status" value="1"/>
</dbReference>
<dbReference type="InterPro" id="IPR051682">
    <property type="entry name" value="Mito_Persulfide_Diox"/>
</dbReference>
<dbReference type="CDD" id="cd07724">
    <property type="entry name" value="POD-like_MBL-fold"/>
    <property type="match status" value="1"/>
</dbReference>
<dbReference type="GO" id="GO:0050313">
    <property type="term" value="F:sulfur dioxygenase activity"/>
    <property type="evidence" value="ECO:0007669"/>
    <property type="project" value="InterPro"/>
</dbReference>
<proteinExistence type="predicted"/>
<dbReference type="GO" id="GO:0070813">
    <property type="term" value="P:hydrogen sulfide metabolic process"/>
    <property type="evidence" value="ECO:0007669"/>
    <property type="project" value="TreeGrafter"/>
</dbReference>
<dbReference type="SUPFAM" id="SSF56281">
    <property type="entry name" value="Metallo-hydrolase/oxidoreductase"/>
    <property type="match status" value="1"/>
</dbReference>
<sequence>MLFKQLNPHACRTYLLVNEQSRQAILVDPVIDHFTEYLALLKEENFTLTHVIDTHIHADHISAGSALRDATDCEYVMHENAPPRCVSMRVKDGDILRFNGLEIKVIHTPGHTQDSISLVVEDKLLTGDFLFLDDAGAGRDDLPGGNPADHWESLNKLDNLPDSLVVYPAHEYRDRQPSTLGKQRVSNPHLQKRSKEEFIQYLEDLRLGPADWMKDVLQANYACAKDPNAAWIPVDTPACEIKGTMEKGVNELAVDYIDVPELKHRLQTNEPDILLLDVREKEELTGPLGSIDGIVHLPIGQLTGRLGELEEYKHKDIAVVCRSGARAVTGAQILKKAGFEKAYVLTGGMLKWQKHNSE</sequence>
<dbReference type="Pfam" id="PF00581">
    <property type="entry name" value="Rhodanese"/>
    <property type="match status" value="1"/>
</dbReference>
<dbReference type="RefSeq" id="WP_288185661.1">
    <property type="nucleotide sequence ID" value="NZ_LT608335.1"/>
</dbReference>
<dbReference type="GO" id="GO:0046872">
    <property type="term" value="F:metal ion binding"/>
    <property type="evidence" value="ECO:0007669"/>
    <property type="project" value="UniProtKB-KW"/>
</dbReference>
<dbReference type="PROSITE" id="PS50206">
    <property type="entry name" value="RHODANESE_3"/>
    <property type="match status" value="1"/>
</dbReference>
<dbReference type="SMART" id="SM00849">
    <property type="entry name" value="Lactamase_B"/>
    <property type="match status" value="1"/>
</dbReference>
<protein>
    <recommendedName>
        <fullName evidence="2">Rhodanese domain-containing protein</fullName>
    </recommendedName>
</protein>
<reference evidence="3" key="1">
    <citation type="submission" date="2016-08" db="EMBL/GenBank/DDBJ databases">
        <authorList>
            <person name="Seilhamer J.J."/>
        </authorList>
    </citation>
    <scope>NUCLEOTIDE SEQUENCE</scope>
    <source>
        <strain evidence="3">86</strain>
    </source>
</reference>
<dbReference type="InterPro" id="IPR001763">
    <property type="entry name" value="Rhodanese-like_dom"/>
</dbReference>
<dbReference type="Pfam" id="PF00753">
    <property type="entry name" value="Lactamase_B"/>
    <property type="match status" value="2"/>
</dbReference>
<evidence type="ECO:0000259" key="2">
    <source>
        <dbReference type="PROSITE" id="PS50206"/>
    </source>
</evidence>
<accession>A0A212M063</accession>
<evidence type="ECO:0000313" key="3">
    <source>
        <dbReference type="EMBL" id="SCM83173.1"/>
    </source>
</evidence>
<dbReference type="SMART" id="SM00450">
    <property type="entry name" value="RHOD"/>
    <property type="match status" value="1"/>
</dbReference>
<organism evidence="3">
    <name type="scientific">uncultured Sporomusa sp</name>
    <dbReference type="NCBI Taxonomy" id="307249"/>
    <lineage>
        <taxon>Bacteria</taxon>
        <taxon>Bacillati</taxon>
        <taxon>Bacillota</taxon>
        <taxon>Negativicutes</taxon>
        <taxon>Selenomonadales</taxon>
        <taxon>Sporomusaceae</taxon>
        <taxon>Sporomusa</taxon>
        <taxon>environmental samples</taxon>
    </lineage>
</organism>
<dbReference type="PANTHER" id="PTHR43084:SF1">
    <property type="entry name" value="PERSULFIDE DIOXYGENASE ETHE1, MITOCHONDRIAL"/>
    <property type="match status" value="1"/>
</dbReference>
<dbReference type="InterPro" id="IPR036873">
    <property type="entry name" value="Rhodanese-like_dom_sf"/>
</dbReference>
<dbReference type="InterPro" id="IPR044528">
    <property type="entry name" value="POD-like_MBL-fold"/>
</dbReference>
<dbReference type="CDD" id="cd00158">
    <property type="entry name" value="RHOD"/>
    <property type="match status" value="1"/>
</dbReference>
<name>A0A212M063_9FIRM</name>
<dbReference type="InterPro" id="IPR001279">
    <property type="entry name" value="Metallo-B-lactamas"/>
</dbReference>
<dbReference type="SUPFAM" id="SSF52821">
    <property type="entry name" value="Rhodanese/Cell cycle control phosphatase"/>
    <property type="match status" value="1"/>
</dbReference>
<dbReference type="AlphaFoldDB" id="A0A212M063"/>
<dbReference type="InterPro" id="IPR036866">
    <property type="entry name" value="RibonucZ/Hydroxyglut_hydro"/>
</dbReference>
<dbReference type="EMBL" id="FMJE01000007">
    <property type="protein sequence ID" value="SCM83173.1"/>
    <property type="molecule type" value="Genomic_DNA"/>
</dbReference>
<dbReference type="GO" id="GO:0006749">
    <property type="term" value="P:glutathione metabolic process"/>
    <property type="evidence" value="ECO:0007669"/>
    <property type="project" value="InterPro"/>
</dbReference>
<feature type="domain" description="Rhodanese" evidence="2">
    <location>
        <begin position="269"/>
        <end position="357"/>
    </location>
</feature>
<keyword evidence="1" id="KW-0479">Metal-binding</keyword>
<gene>
    <name evidence="3" type="ORF">KL86SPO_70031</name>
</gene>
<evidence type="ECO:0000256" key="1">
    <source>
        <dbReference type="ARBA" id="ARBA00022723"/>
    </source>
</evidence>